<dbReference type="KEGG" id="hbs:IPV69_04845"/>
<dbReference type="InterPro" id="IPR005746">
    <property type="entry name" value="Thioredoxin"/>
</dbReference>
<evidence type="ECO:0000259" key="10">
    <source>
        <dbReference type="PROSITE" id="PS51352"/>
    </source>
</evidence>
<proteinExistence type="inferred from homology"/>
<evidence type="ECO:0000256" key="1">
    <source>
        <dbReference type="ARBA" id="ARBA00008987"/>
    </source>
</evidence>
<dbReference type="EMBL" id="CP063458">
    <property type="protein sequence ID" value="QOV92342.1"/>
    <property type="molecule type" value="Genomic_DNA"/>
</dbReference>
<evidence type="ECO:0000256" key="7">
    <source>
        <dbReference type="PIRNR" id="PIRNR000077"/>
    </source>
</evidence>
<dbReference type="PANTHER" id="PTHR45663">
    <property type="entry name" value="GEO12009P1"/>
    <property type="match status" value="1"/>
</dbReference>
<dbReference type="FunFam" id="3.40.30.10:FF:000001">
    <property type="entry name" value="Thioredoxin"/>
    <property type="match status" value="1"/>
</dbReference>
<keyword evidence="12" id="KW-1185">Reference proteome</keyword>
<dbReference type="NCBIfam" id="TIGR01068">
    <property type="entry name" value="thioredoxin"/>
    <property type="match status" value="1"/>
</dbReference>
<organism evidence="11 12">
    <name type="scientific">Humisphaera borealis</name>
    <dbReference type="NCBI Taxonomy" id="2807512"/>
    <lineage>
        <taxon>Bacteria</taxon>
        <taxon>Pseudomonadati</taxon>
        <taxon>Planctomycetota</taxon>
        <taxon>Phycisphaerae</taxon>
        <taxon>Tepidisphaerales</taxon>
        <taxon>Tepidisphaeraceae</taxon>
        <taxon>Humisphaera</taxon>
    </lineage>
</organism>
<dbReference type="InterPro" id="IPR036249">
    <property type="entry name" value="Thioredoxin-like_sf"/>
</dbReference>
<dbReference type="GO" id="GO:0015035">
    <property type="term" value="F:protein-disulfide reductase activity"/>
    <property type="evidence" value="ECO:0007669"/>
    <property type="project" value="UniProtKB-UniRule"/>
</dbReference>
<dbReference type="InterPro" id="IPR013766">
    <property type="entry name" value="Thioredoxin_domain"/>
</dbReference>
<evidence type="ECO:0000256" key="2">
    <source>
        <dbReference type="ARBA" id="ARBA00022448"/>
    </source>
</evidence>
<evidence type="ECO:0000256" key="9">
    <source>
        <dbReference type="PIRSR" id="PIRSR000077-4"/>
    </source>
</evidence>
<dbReference type="PANTHER" id="PTHR45663:SF11">
    <property type="entry name" value="GEO12009P1"/>
    <property type="match status" value="1"/>
</dbReference>
<feature type="site" description="Contributes to redox potential value" evidence="8">
    <location>
        <position position="33"/>
    </location>
</feature>
<dbReference type="CDD" id="cd02947">
    <property type="entry name" value="TRX_family"/>
    <property type="match status" value="1"/>
</dbReference>
<feature type="disulfide bond" description="Redox-active" evidence="9">
    <location>
        <begin position="32"/>
        <end position="35"/>
    </location>
</feature>
<feature type="active site" description="Nucleophile" evidence="8">
    <location>
        <position position="35"/>
    </location>
</feature>
<feature type="domain" description="Thioredoxin" evidence="10">
    <location>
        <begin position="1"/>
        <end position="109"/>
    </location>
</feature>
<evidence type="ECO:0000313" key="12">
    <source>
        <dbReference type="Proteomes" id="UP000593765"/>
    </source>
</evidence>
<dbReference type="PRINTS" id="PR00421">
    <property type="entry name" value="THIOREDOXIN"/>
</dbReference>
<name>A0A7M2X4H8_9BACT</name>
<dbReference type="Proteomes" id="UP000593765">
    <property type="component" value="Chromosome"/>
</dbReference>
<evidence type="ECO:0000256" key="6">
    <source>
        <dbReference type="NCBIfam" id="TIGR01068"/>
    </source>
</evidence>
<evidence type="ECO:0000256" key="8">
    <source>
        <dbReference type="PIRSR" id="PIRSR000077-1"/>
    </source>
</evidence>
<evidence type="ECO:0000256" key="5">
    <source>
        <dbReference type="ARBA" id="ARBA00023284"/>
    </source>
</evidence>
<evidence type="ECO:0000256" key="4">
    <source>
        <dbReference type="ARBA" id="ARBA00023157"/>
    </source>
</evidence>
<dbReference type="GO" id="GO:0005829">
    <property type="term" value="C:cytosol"/>
    <property type="evidence" value="ECO:0007669"/>
    <property type="project" value="TreeGrafter"/>
</dbReference>
<dbReference type="AlphaFoldDB" id="A0A7M2X4H8"/>
<keyword evidence="2" id="KW-0813">Transport</keyword>
<dbReference type="PROSITE" id="PS00194">
    <property type="entry name" value="THIOREDOXIN_1"/>
    <property type="match status" value="1"/>
</dbReference>
<comment type="similarity">
    <text evidence="1 7">Belongs to the thioredoxin family.</text>
</comment>
<dbReference type="PROSITE" id="PS51352">
    <property type="entry name" value="THIOREDOXIN_2"/>
    <property type="match status" value="1"/>
</dbReference>
<keyword evidence="4 9" id="KW-1015">Disulfide bond</keyword>
<keyword evidence="5 9" id="KW-0676">Redox-active center</keyword>
<keyword evidence="3" id="KW-0249">Electron transport</keyword>
<accession>A0A7M2X4H8</accession>
<dbReference type="Pfam" id="PF00085">
    <property type="entry name" value="Thioredoxin"/>
    <property type="match status" value="1"/>
</dbReference>
<evidence type="ECO:0000313" key="11">
    <source>
        <dbReference type="EMBL" id="QOV92342.1"/>
    </source>
</evidence>
<feature type="site" description="Deprotonates C-terminal active site Cys" evidence="8">
    <location>
        <position position="26"/>
    </location>
</feature>
<dbReference type="Gene3D" id="3.40.30.10">
    <property type="entry name" value="Glutaredoxin"/>
    <property type="match status" value="1"/>
</dbReference>
<feature type="site" description="Contributes to redox potential value" evidence="8">
    <location>
        <position position="34"/>
    </location>
</feature>
<dbReference type="PIRSF" id="PIRSF000077">
    <property type="entry name" value="Thioredoxin"/>
    <property type="match status" value="1"/>
</dbReference>
<sequence>MGTTLHLTESDFDTTLASTDKPVLVDFWAEWCPPCRALGPTIDRVAREQSGQTVVAKVDIDESQALVARFQVNSIPTLIVFKNGQVVDRMVGLQPHGEIVKRLAKAASK</sequence>
<dbReference type="SUPFAM" id="SSF52833">
    <property type="entry name" value="Thioredoxin-like"/>
    <property type="match status" value="1"/>
</dbReference>
<feature type="active site" description="Nucleophile" evidence="8">
    <location>
        <position position="32"/>
    </location>
</feature>
<evidence type="ECO:0000256" key="3">
    <source>
        <dbReference type="ARBA" id="ARBA00022982"/>
    </source>
</evidence>
<reference evidence="11 12" key="1">
    <citation type="submission" date="2020-10" db="EMBL/GenBank/DDBJ databases">
        <title>Wide distribution of Phycisphaera-like planctomycetes from WD2101 soil group in peatlands and genome analysis of the first cultivated representative.</title>
        <authorList>
            <person name="Dedysh S.N."/>
            <person name="Beletsky A.V."/>
            <person name="Ivanova A."/>
            <person name="Kulichevskaya I.S."/>
            <person name="Suzina N.E."/>
            <person name="Philippov D.A."/>
            <person name="Rakitin A.L."/>
            <person name="Mardanov A.V."/>
            <person name="Ravin N.V."/>
        </authorList>
    </citation>
    <scope>NUCLEOTIDE SEQUENCE [LARGE SCALE GENOMIC DNA]</scope>
    <source>
        <strain evidence="11 12">M1803</strain>
    </source>
</reference>
<protein>
    <recommendedName>
        <fullName evidence="6 7">Thioredoxin</fullName>
    </recommendedName>
</protein>
<dbReference type="GO" id="GO:0045454">
    <property type="term" value="P:cell redox homeostasis"/>
    <property type="evidence" value="ECO:0007669"/>
    <property type="project" value="TreeGrafter"/>
</dbReference>
<dbReference type="InterPro" id="IPR017937">
    <property type="entry name" value="Thioredoxin_CS"/>
</dbReference>
<gene>
    <name evidence="11" type="primary">trxA</name>
    <name evidence="11" type="ORF">IPV69_04845</name>
</gene>